<gene>
    <name evidence="1" type="ORF">WMO14_09255</name>
</gene>
<name>A0ABV1BWF2_9FIRM</name>
<proteinExistence type="predicted"/>
<organism evidence="1 2">
    <name type="scientific">[Lactobacillus] rogosae</name>
    <dbReference type="NCBI Taxonomy" id="706562"/>
    <lineage>
        <taxon>Bacteria</taxon>
        <taxon>Bacillati</taxon>
        <taxon>Bacillota</taxon>
        <taxon>Clostridia</taxon>
        <taxon>Lachnospirales</taxon>
        <taxon>Lachnospiraceae</taxon>
        <taxon>Lachnospira</taxon>
    </lineage>
</organism>
<evidence type="ECO:0000313" key="1">
    <source>
        <dbReference type="EMBL" id="MEQ2380066.1"/>
    </source>
</evidence>
<protein>
    <submittedName>
        <fullName evidence="1">Uncharacterized protein</fullName>
    </submittedName>
</protein>
<dbReference type="EMBL" id="JBBMER010000006">
    <property type="protein sequence ID" value="MEQ2380066.1"/>
    <property type="molecule type" value="Genomic_DNA"/>
</dbReference>
<dbReference type="RefSeq" id="WP_082421589.1">
    <property type="nucleotide sequence ID" value="NZ_DAWCMB010000229.1"/>
</dbReference>
<evidence type="ECO:0000313" key="2">
    <source>
        <dbReference type="Proteomes" id="UP001442364"/>
    </source>
</evidence>
<dbReference type="Proteomes" id="UP001442364">
    <property type="component" value="Unassembled WGS sequence"/>
</dbReference>
<accession>A0ABV1BWF2</accession>
<sequence>MGILDNFTNIGKAVLIQALGIQQNYTTIIDSSVEVTDYSNDNCSTCKYKAIIESFSSDNDIYKMAIDNCNNCPHRILTTKNVTKKIYHNEKNRYGYRPMLKSNALKLFMLLHFYHPDRFGIIKEINIKELASILKCNIKTIWNNLDILSSYTYISYSKTSSSIISLLINDYENYYLPANKNGRGFLVLSKELITKLFDINSIVTLRIYLRELINLDSSNLKGQASVDHKSISEIRHMLPKYCKPCIIKQHMSNSDADIFNVTINDNIIRFEISSRYIAKKQKQILLEENIDRLKSFINDFNTVIPNINSGDIPPVRFREFINIDTNISNYKLIKISKLDLEDLANIAVHYSFDLLMYALADIYRQYIVYERSIKNIPGLVSTIIRANVSKLKKAA</sequence>
<reference evidence="1 2" key="1">
    <citation type="submission" date="2024-03" db="EMBL/GenBank/DDBJ databases">
        <title>Human intestinal bacterial collection.</title>
        <authorList>
            <person name="Pauvert C."/>
            <person name="Hitch T.C.A."/>
            <person name="Clavel T."/>
        </authorList>
    </citation>
    <scope>NUCLEOTIDE SEQUENCE [LARGE SCALE GENOMIC DNA]</scope>
    <source>
        <strain evidence="1 2">CLA-AA-H255</strain>
    </source>
</reference>
<keyword evidence="2" id="KW-1185">Reference proteome</keyword>
<comment type="caution">
    <text evidence="1">The sequence shown here is derived from an EMBL/GenBank/DDBJ whole genome shotgun (WGS) entry which is preliminary data.</text>
</comment>